<dbReference type="AlphaFoldDB" id="A0A2N3N2H2"/>
<evidence type="ECO:0000313" key="3">
    <source>
        <dbReference type="EMBL" id="PKS06612.1"/>
    </source>
</evidence>
<keyword evidence="4" id="KW-1185">Reference proteome</keyword>
<dbReference type="EMBL" id="NLAX01001034">
    <property type="protein sequence ID" value="PKS06612.1"/>
    <property type="molecule type" value="Genomic_DNA"/>
</dbReference>
<evidence type="ECO:0000313" key="4">
    <source>
        <dbReference type="Proteomes" id="UP000233524"/>
    </source>
</evidence>
<feature type="compositionally biased region" description="Polar residues" evidence="1">
    <location>
        <begin position="448"/>
        <end position="464"/>
    </location>
</feature>
<feature type="region of interest" description="Disordered" evidence="1">
    <location>
        <begin position="226"/>
        <end position="274"/>
    </location>
</feature>
<keyword evidence="2" id="KW-0812">Transmembrane</keyword>
<dbReference type="VEuPathDB" id="FungiDB:jhhlp_007361"/>
<accession>A0A2N3N2H2</accession>
<dbReference type="Proteomes" id="UP000233524">
    <property type="component" value="Unassembled WGS sequence"/>
</dbReference>
<dbReference type="InParanoid" id="A0A2N3N2H2"/>
<dbReference type="GO" id="GO:0005935">
    <property type="term" value="C:cellular bud neck"/>
    <property type="evidence" value="ECO:0007669"/>
    <property type="project" value="TreeGrafter"/>
</dbReference>
<comment type="caution">
    <text evidence="3">The sequence shown here is derived from an EMBL/GenBank/DDBJ whole genome shotgun (WGS) entry which is preliminary data.</text>
</comment>
<organism evidence="3 4">
    <name type="scientific">Lomentospora prolificans</name>
    <dbReference type="NCBI Taxonomy" id="41688"/>
    <lineage>
        <taxon>Eukaryota</taxon>
        <taxon>Fungi</taxon>
        <taxon>Dikarya</taxon>
        <taxon>Ascomycota</taxon>
        <taxon>Pezizomycotina</taxon>
        <taxon>Sordariomycetes</taxon>
        <taxon>Hypocreomycetidae</taxon>
        <taxon>Microascales</taxon>
        <taxon>Microascaceae</taxon>
        <taxon>Lomentospora</taxon>
    </lineage>
</organism>
<keyword evidence="2" id="KW-1133">Transmembrane helix</keyword>
<evidence type="ECO:0000256" key="1">
    <source>
        <dbReference type="SAM" id="MobiDB-lite"/>
    </source>
</evidence>
<feature type="compositionally biased region" description="Low complexity" evidence="1">
    <location>
        <begin position="383"/>
        <end position="411"/>
    </location>
</feature>
<feature type="compositionally biased region" description="Polar residues" evidence="1">
    <location>
        <begin position="263"/>
        <end position="274"/>
    </location>
</feature>
<feature type="region of interest" description="Disordered" evidence="1">
    <location>
        <begin position="381"/>
        <end position="464"/>
    </location>
</feature>
<gene>
    <name evidence="3" type="ORF">jhhlp_007361</name>
</gene>
<sequence length="464" mass="49146">MPSVDVAMARSLRGGLWGTFAESLAASVARRNTLEDIQNGASEAKTAFSSWDNCMQATFCKWPVIAIIIIGGLVIFSIVWCIARCLCCGLSCCCECCYCLKCCGNCLGCCDPPKGRAHKYLDNETLPPTHGYRPEPPMKAPVLSPVRTGPVYEPPQYAEFDVSKKGGDDALPSMPTWNDAGSKKVVLEEEAVEMNQLNRTATGQQTVASASAAAAASAAAVAAAAGQPSPNMSGGNRSPYRQPSPIGPGGHPGQSGGYANPPRGQNYNNGYSQPVSPYGAEPYAAGAIAPTARMASPHQDYNNGYNQGYGNAQGYANEQAYGNGYDNSHAAQAYDNNSSVQGYGAEYAPPNQVAQVYGVDARRPSPASAAYAAEPMRHSPAPQAGYGYGQQQQFGAGAGYRQPQVQQPQLQNVGGFDFNSGYSRPQEYNGYRQPSPIQTQPQELPASNGYSAYSPNTAQRNNGY</sequence>
<dbReference type="PANTHER" id="PTHR40018:SF1">
    <property type="entry name" value="[PSI+] INDUCTION PROTEIN 2"/>
    <property type="match status" value="1"/>
</dbReference>
<feature type="compositionally biased region" description="Polar residues" evidence="1">
    <location>
        <begin position="228"/>
        <end position="241"/>
    </location>
</feature>
<protein>
    <recommendedName>
        <fullName evidence="5">Fibroin-3 related protein</fullName>
    </recommendedName>
</protein>
<proteinExistence type="predicted"/>
<feature type="compositionally biased region" description="Gly residues" evidence="1">
    <location>
        <begin position="247"/>
        <end position="256"/>
    </location>
</feature>
<dbReference type="STRING" id="41688.A0A2N3N2H2"/>
<evidence type="ECO:0008006" key="5">
    <source>
        <dbReference type="Google" id="ProtNLM"/>
    </source>
</evidence>
<name>A0A2N3N2H2_9PEZI</name>
<evidence type="ECO:0000256" key="2">
    <source>
        <dbReference type="SAM" id="Phobius"/>
    </source>
</evidence>
<dbReference type="InterPro" id="IPR037504">
    <property type="entry name" value="PSI_induc_2"/>
</dbReference>
<reference evidence="3 4" key="1">
    <citation type="journal article" date="2017" name="G3 (Bethesda)">
        <title>First Draft Genome Sequence of the Pathogenic Fungus Lomentospora prolificans (Formerly Scedosporium prolificans).</title>
        <authorList>
            <person name="Luo R."/>
            <person name="Zimin A."/>
            <person name="Workman R."/>
            <person name="Fan Y."/>
            <person name="Pertea G."/>
            <person name="Grossman N."/>
            <person name="Wear M.P."/>
            <person name="Jia B."/>
            <person name="Miller H."/>
            <person name="Casadevall A."/>
            <person name="Timp W."/>
            <person name="Zhang S.X."/>
            <person name="Salzberg S.L."/>
        </authorList>
    </citation>
    <scope>NUCLEOTIDE SEQUENCE [LARGE SCALE GENOMIC DNA]</scope>
    <source>
        <strain evidence="3 4">JHH-5317</strain>
    </source>
</reference>
<keyword evidence="2" id="KW-0472">Membrane</keyword>
<dbReference type="PANTHER" id="PTHR40018">
    <property type="entry name" value="[PSI+] INDUCTION PROTEIN 2"/>
    <property type="match status" value="1"/>
</dbReference>
<feature type="transmembrane region" description="Helical" evidence="2">
    <location>
        <begin position="62"/>
        <end position="83"/>
    </location>
</feature>
<dbReference type="OrthoDB" id="5401332at2759"/>
<dbReference type="GO" id="GO:0005886">
    <property type="term" value="C:plasma membrane"/>
    <property type="evidence" value="ECO:0007669"/>
    <property type="project" value="TreeGrafter"/>
</dbReference>